<keyword evidence="3" id="KW-1185">Reference proteome</keyword>
<sequence length="558" mass="58847">MLSPYTGWTREHWEHAADDLLRAVRPRFSADGASVVLPGPPSASGCDGLEGFARTFLLAAFRVAGGGPVAAIGPYLSGLRSGPRTWPAVRDRFQPMVEAASLALGLWMTREHTWDALSAAERSRLRGYLAGALVHEPNDNNWRLFPAAVGGLLGDGEAVRRGLAAIDPWYLGEGWYADGDGRALDHYNAWALHLYPALVGLLSGERSAVHEERLRAFLAGYALLFGADGAPVYWGRSLIYRFAAVAPLFLGALLEATPLSPGQTRRLASGALRHFLERGALDADGVLTPGWHGPYPPAVQEYSGPASPYWAAKAFAGLLLPSGHPVWTAEEEPLADGALALPGAGFVAHRSGGVARLVNHGSHAAGYGELYSRFAYSSATSPTTGDDPADNHFGLLLPDGRMTSRGPFEPLGAGSAGALSWARSAHRPPELPDALIESATVVHDGWELRLHRVTGSRVTGSRFARRQTGWATDLPSSLIPVAGCAAAGSLVAEAGTAHVRGPVQVEAVEGAPEDGLSAALCSLGFRGPPPTVVLEHEGSVTTAVIAGNRLRLEWGRSA</sequence>
<name>A0ABP6QM46_9ACTN</name>
<dbReference type="PIRSF" id="PIRSF014753">
    <property type="entry name" value="UCP014753"/>
    <property type="match status" value="1"/>
</dbReference>
<dbReference type="RefSeq" id="WP_344839471.1">
    <property type="nucleotide sequence ID" value="NZ_BAAAUV010000047.1"/>
</dbReference>
<accession>A0ABP6QM46</accession>
<evidence type="ECO:0000313" key="2">
    <source>
        <dbReference type="EMBL" id="GAA3241769.1"/>
    </source>
</evidence>
<reference evidence="3" key="1">
    <citation type="journal article" date="2019" name="Int. J. Syst. Evol. Microbiol.">
        <title>The Global Catalogue of Microorganisms (GCM) 10K type strain sequencing project: providing services to taxonomists for standard genome sequencing and annotation.</title>
        <authorList>
            <consortium name="The Broad Institute Genomics Platform"/>
            <consortium name="The Broad Institute Genome Sequencing Center for Infectious Disease"/>
            <person name="Wu L."/>
            <person name="Ma J."/>
        </authorList>
    </citation>
    <scope>NUCLEOTIDE SEQUENCE [LARGE SCALE GENOMIC DNA]</scope>
    <source>
        <strain evidence="3">JCM 9377</strain>
    </source>
</reference>
<dbReference type="Proteomes" id="UP001501237">
    <property type="component" value="Unassembled WGS sequence"/>
</dbReference>
<dbReference type="PANTHER" id="PTHR35339">
    <property type="entry name" value="LINALOOL DEHYDRATASE_ISOMERASE DOMAIN-CONTAINING PROTEIN"/>
    <property type="match status" value="1"/>
</dbReference>
<comment type="caution">
    <text evidence="2">The sequence shown here is derived from an EMBL/GenBank/DDBJ whole genome shotgun (WGS) entry which is preliminary data.</text>
</comment>
<dbReference type="PANTHER" id="PTHR35339:SF4">
    <property type="entry name" value="LINALOOL DEHYDRATASE_ISOMERASE DOMAIN-CONTAINING PROTEIN"/>
    <property type="match status" value="1"/>
</dbReference>
<proteinExistence type="predicted"/>
<feature type="domain" description="DUF2264" evidence="1">
    <location>
        <begin position="9"/>
        <end position="334"/>
    </location>
</feature>
<dbReference type="EMBL" id="BAAAUV010000047">
    <property type="protein sequence ID" value="GAA3241769.1"/>
    <property type="molecule type" value="Genomic_DNA"/>
</dbReference>
<gene>
    <name evidence="2" type="ORF">GCM10010468_79140</name>
</gene>
<dbReference type="InterPro" id="IPR049349">
    <property type="entry name" value="DUF2264_N"/>
</dbReference>
<evidence type="ECO:0000313" key="3">
    <source>
        <dbReference type="Proteomes" id="UP001501237"/>
    </source>
</evidence>
<organism evidence="2 3">
    <name type="scientific">Actinocorallia longicatena</name>
    <dbReference type="NCBI Taxonomy" id="111803"/>
    <lineage>
        <taxon>Bacteria</taxon>
        <taxon>Bacillati</taxon>
        <taxon>Actinomycetota</taxon>
        <taxon>Actinomycetes</taxon>
        <taxon>Streptosporangiales</taxon>
        <taxon>Thermomonosporaceae</taxon>
        <taxon>Actinocorallia</taxon>
    </lineage>
</organism>
<dbReference type="InterPro" id="IPR016624">
    <property type="entry name" value="UCP014753"/>
</dbReference>
<evidence type="ECO:0000259" key="1">
    <source>
        <dbReference type="Pfam" id="PF10022"/>
    </source>
</evidence>
<protein>
    <submittedName>
        <fullName evidence="2">DUF2264 domain-containing protein</fullName>
    </submittedName>
</protein>
<dbReference type="Pfam" id="PF10022">
    <property type="entry name" value="DUF2264"/>
    <property type="match status" value="1"/>
</dbReference>